<dbReference type="AlphaFoldDB" id="A0A8S1QSC2"/>
<evidence type="ECO:0000313" key="2">
    <source>
        <dbReference type="Proteomes" id="UP000688137"/>
    </source>
</evidence>
<name>A0A8S1QSC2_PARPR</name>
<organism evidence="1 2">
    <name type="scientific">Paramecium primaurelia</name>
    <dbReference type="NCBI Taxonomy" id="5886"/>
    <lineage>
        <taxon>Eukaryota</taxon>
        <taxon>Sar</taxon>
        <taxon>Alveolata</taxon>
        <taxon>Ciliophora</taxon>
        <taxon>Intramacronucleata</taxon>
        <taxon>Oligohymenophorea</taxon>
        <taxon>Peniculida</taxon>
        <taxon>Parameciidae</taxon>
        <taxon>Paramecium</taxon>
    </lineage>
</organism>
<comment type="caution">
    <text evidence="1">The sequence shown here is derived from an EMBL/GenBank/DDBJ whole genome shotgun (WGS) entry which is preliminary data.</text>
</comment>
<dbReference type="EMBL" id="CAJJDM010000211">
    <property type="protein sequence ID" value="CAD8117507.1"/>
    <property type="molecule type" value="Genomic_DNA"/>
</dbReference>
<evidence type="ECO:0000313" key="1">
    <source>
        <dbReference type="EMBL" id="CAD8117507.1"/>
    </source>
</evidence>
<proteinExistence type="predicted"/>
<sequence>MFFISLIRIEIIFDHDLLKYQQFQQQLLKQCQICEDTFNLVNKTCINISGDGNKNKDLKNAMMEMKLSLMYAKIVNTIINGLILKYKQGIYYIVSNYDEKESKKTIQLLEQLRKKNYLINLYSRIKGCLVCQENNVCLQCNNEEQFILDNETLIIALLNTIQRRKFNQQIVKIIKIQRKFKLVTVKIPTTTIMMRMFKFYKVIINYLN</sequence>
<protein>
    <submittedName>
        <fullName evidence="1">Uncharacterized protein</fullName>
    </submittedName>
</protein>
<gene>
    <name evidence="1" type="ORF">PPRIM_AZ9-3.1.T2020001</name>
</gene>
<keyword evidence="2" id="KW-1185">Reference proteome</keyword>
<reference evidence="1" key="1">
    <citation type="submission" date="2021-01" db="EMBL/GenBank/DDBJ databases">
        <authorList>
            <consortium name="Genoscope - CEA"/>
            <person name="William W."/>
        </authorList>
    </citation>
    <scope>NUCLEOTIDE SEQUENCE</scope>
</reference>
<dbReference type="Proteomes" id="UP000688137">
    <property type="component" value="Unassembled WGS sequence"/>
</dbReference>
<accession>A0A8S1QSC2</accession>